<protein>
    <submittedName>
        <fullName evidence="1">CIC11C00000002992</fullName>
    </submittedName>
</protein>
<sequence length="145" mass="16403">MLSLVRTFRRFTTTVCASNPSYTDVNIPKSDDGSVSSPCSRKTIDIMVVDTEVTTSPTEPKKIKSYRFREFRPCKKLVYRVRELKRKLNEVIAAKIKKEKVSTRGPISEPSSNSTPVDFFCDSSTNSSFEFSLKDLEALSPINYS</sequence>
<evidence type="ECO:0000313" key="2">
    <source>
        <dbReference type="Proteomes" id="UP000182259"/>
    </source>
</evidence>
<evidence type="ECO:0000313" key="1">
    <source>
        <dbReference type="EMBL" id="SGZ58915.1"/>
    </source>
</evidence>
<dbReference type="Proteomes" id="UP000182259">
    <property type="component" value="Chromosome VII"/>
</dbReference>
<name>A0A1L0C5X7_9ASCO</name>
<proteinExistence type="predicted"/>
<dbReference type="EMBL" id="LT635770">
    <property type="protein sequence ID" value="SGZ58915.1"/>
    <property type="molecule type" value="Genomic_DNA"/>
</dbReference>
<accession>A0A1L0C5X7</accession>
<dbReference type="AlphaFoldDB" id="A0A1L0C5X7"/>
<reference evidence="1 2" key="1">
    <citation type="submission" date="2016-10" db="EMBL/GenBank/DDBJ databases">
        <authorList>
            <person name="de Groot N.N."/>
        </authorList>
    </citation>
    <scope>NUCLEOTIDE SEQUENCE [LARGE SCALE GENOMIC DNA]</scope>
    <source>
        <strain evidence="1 2">PYCC 4715</strain>
    </source>
</reference>
<gene>
    <name evidence="1" type="ORF">SAMEA4029009_CIC11G00000002992</name>
</gene>
<organism evidence="1 2">
    <name type="scientific">Sungouiella intermedia</name>
    <dbReference type="NCBI Taxonomy" id="45354"/>
    <lineage>
        <taxon>Eukaryota</taxon>
        <taxon>Fungi</taxon>
        <taxon>Dikarya</taxon>
        <taxon>Ascomycota</taxon>
        <taxon>Saccharomycotina</taxon>
        <taxon>Pichiomycetes</taxon>
        <taxon>Metschnikowiaceae</taxon>
        <taxon>Sungouiella</taxon>
    </lineage>
</organism>